<name>A0ABP8F5Q1_9BACT</name>
<keyword evidence="3 5" id="KW-1133">Transmembrane helix</keyword>
<feature type="transmembrane region" description="Helical" evidence="5">
    <location>
        <begin position="265"/>
        <end position="284"/>
    </location>
</feature>
<feature type="transmembrane region" description="Helical" evidence="5">
    <location>
        <begin position="290"/>
        <end position="312"/>
    </location>
</feature>
<evidence type="ECO:0000313" key="7">
    <source>
        <dbReference type="Proteomes" id="UP001501844"/>
    </source>
</evidence>
<sequence length="381" mass="41130">MSSFNSQRLALSVFFFLSGFNFASWTSRIPTIKAALHLNEAELGTILLAMPISSLIGLPLSGWLVSKFETRIPLTVGFLLNSLCISFIGLATTPLALIMALFLFSLSMRVYNISINTQAINLQKQHAKKFIGSFHGLWSTGGIAGVGFTTLLVSLEVTIIPHLIMVSAISLAATLFYFRNLVRGDQAPASDKKGWVKPDAYILYLGLLVFFAAVCEGGMFDWSGIYFQQVIGEDIFTAGYLIFMTCMAISRFGSDKIIDRLGMPTTYVLSGLLISSGIGLAVLFPSFWPAMVGFSMVGFGAAAVIPMTYTLAGASKTYSPGIAISVIVTFGIVGMLIGPPMIGYLAHAFNLKVSFVAFAVSGLMLLPISKLFFRMRGQASQ</sequence>
<dbReference type="PANTHER" id="PTHR23514:SF13">
    <property type="entry name" value="INNER MEMBRANE PROTEIN YBJJ"/>
    <property type="match status" value="1"/>
</dbReference>
<feature type="transmembrane region" description="Helical" evidence="5">
    <location>
        <begin position="134"/>
        <end position="153"/>
    </location>
</feature>
<evidence type="ECO:0000256" key="3">
    <source>
        <dbReference type="ARBA" id="ARBA00022989"/>
    </source>
</evidence>
<dbReference type="InterPro" id="IPR036259">
    <property type="entry name" value="MFS_trans_sf"/>
</dbReference>
<keyword evidence="4 5" id="KW-0472">Membrane</keyword>
<evidence type="ECO:0000256" key="5">
    <source>
        <dbReference type="SAM" id="Phobius"/>
    </source>
</evidence>
<keyword evidence="2 5" id="KW-0812">Transmembrane</keyword>
<evidence type="ECO:0000256" key="1">
    <source>
        <dbReference type="ARBA" id="ARBA00004141"/>
    </source>
</evidence>
<gene>
    <name evidence="6" type="ORF">GCM10023183_01060</name>
</gene>
<feature type="transmembrane region" description="Helical" evidence="5">
    <location>
        <begin position="324"/>
        <end position="347"/>
    </location>
</feature>
<feature type="transmembrane region" description="Helical" evidence="5">
    <location>
        <begin position="44"/>
        <end position="65"/>
    </location>
</feature>
<evidence type="ECO:0000256" key="4">
    <source>
        <dbReference type="ARBA" id="ARBA00023136"/>
    </source>
</evidence>
<dbReference type="Pfam" id="PF07690">
    <property type="entry name" value="MFS_1"/>
    <property type="match status" value="1"/>
</dbReference>
<comment type="caution">
    <text evidence="6">The sequence shown here is derived from an EMBL/GenBank/DDBJ whole genome shotgun (WGS) entry which is preliminary data.</text>
</comment>
<feature type="transmembrane region" description="Helical" evidence="5">
    <location>
        <begin position="72"/>
        <end position="89"/>
    </location>
</feature>
<dbReference type="Gene3D" id="1.20.1250.20">
    <property type="entry name" value="MFS general substrate transporter like domains"/>
    <property type="match status" value="1"/>
</dbReference>
<dbReference type="EMBL" id="BAABGX010000001">
    <property type="protein sequence ID" value="GAA4295327.1"/>
    <property type="molecule type" value="Genomic_DNA"/>
</dbReference>
<dbReference type="Proteomes" id="UP001501844">
    <property type="component" value="Unassembled WGS sequence"/>
</dbReference>
<feature type="transmembrane region" description="Helical" evidence="5">
    <location>
        <begin position="159"/>
        <end position="179"/>
    </location>
</feature>
<dbReference type="SUPFAM" id="SSF103473">
    <property type="entry name" value="MFS general substrate transporter"/>
    <property type="match status" value="1"/>
</dbReference>
<accession>A0ABP8F5Q1</accession>
<dbReference type="InterPro" id="IPR011701">
    <property type="entry name" value="MFS"/>
</dbReference>
<dbReference type="InterPro" id="IPR051788">
    <property type="entry name" value="MFS_Transporter"/>
</dbReference>
<feature type="transmembrane region" description="Helical" evidence="5">
    <location>
        <begin position="353"/>
        <end position="373"/>
    </location>
</feature>
<comment type="subcellular location">
    <subcellularLocation>
        <location evidence="1">Membrane</location>
        <topology evidence="1">Multi-pass membrane protein</topology>
    </subcellularLocation>
</comment>
<keyword evidence="7" id="KW-1185">Reference proteome</keyword>
<protein>
    <submittedName>
        <fullName evidence="6">MFS transporter</fullName>
    </submittedName>
</protein>
<dbReference type="PANTHER" id="PTHR23514">
    <property type="entry name" value="BYPASS OF STOP CODON PROTEIN 6"/>
    <property type="match status" value="1"/>
</dbReference>
<evidence type="ECO:0000313" key="6">
    <source>
        <dbReference type="EMBL" id="GAA4295327.1"/>
    </source>
</evidence>
<organism evidence="6 7">
    <name type="scientific">Nibribacter koreensis</name>
    <dbReference type="NCBI Taxonomy" id="1084519"/>
    <lineage>
        <taxon>Bacteria</taxon>
        <taxon>Pseudomonadati</taxon>
        <taxon>Bacteroidota</taxon>
        <taxon>Cytophagia</taxon>
        <taxon>Cytophagales</taxon>
        <taxon>Hymenobacteraceae</taxon>
        <taxon>Nibribacter</taxon>
    </lineage>
</organism>
<evidence type="ECO:0000256" key="2">
    <source>
        <dbReference type="ARBA" id="ARBA00022692"/>
    </source>
</evidence>
<dbReference type="CDD" id="cd17393">
    <property type="entry name" value="MFS_MosC_like"/>
    <property type="match status" value="1"/>
</dbReference>
<feature type="transmembrane region" description="Helical" evidence="5">
    <location>
        <begin position="95"/>
        <end position="113"/>
    </location>
</feature>
<reference evidence="7" key="1">
    <citation type="journal article" date="2019" name="Int. J. Syst. Evol. Microbiol.">
        <title>The Global Catalogue of Microorganisms (GCM) 10K type strain sequencing project: providing services to taxonomists for standard genome sequencing and annotation.</title>
        <authorList>
            <consortium name="The Broad Institute Genomics Platform"/>
            <consortium name="The Broad Institute Genome Sequencing Center for Infectious Disease"/>
            <person name="Wu L."/>
            <person name="Ma J."/>
        </authorList>
    </citation>
    <scope>NUCLEOTIDE SEQUENCE [LARGE SCALE GENOMIC DNA]</scope>
    <source>
        <strain evidence="7">JCM 17917</strain>
    </source>
</reference>
<proteinExistence type="predicted"/>
<feature type="transmembrane region" description="Helical" evidence="5">
    <location>
        <begin position="235"/>
        <end position="253"/>
    </location>
</feature>
<feature type="transmembrane region" description="Helical" evidence="5">
    <location>
        <begin position="200"/>
        <end position="220"/>
    </location>
</feature>
<dbReference type="RefSeq" id="WP_345161235.1">
    <property type="nucleotide sequence ID" value="NZ_BAABGX010000001.1"/>
</dbReference>